<evidence type="ECO:0000259" key="1">
    <source>
        <dbReference type="PROSITE" id="PS51186"/>
    </source>
</evidence>
<dbReference type="GO" id="GO:0016747">
    <property type="term" value="F:acyltransferase activity, transferring groups other than amino-acyl groups"/>
    <property type="evidence" value="ECO:0007669"/>
    <property type="project" value="InterPro"/>
</dbReference>
<gene>
    <name evidence="2" type="ORF">D2A34_03815</name>
</gene>
<dbReference type="CDD" id="cd04301">
    <property type="entry name" value="NAT_SF"/>
    <property type="match status" value="1"/>
</dbReference>
<accession>A0A399IU02</accession>
<name>A0A399IU02_9CLOT</name>
<dbReference type="InterPro" id="IPR000182">
    <property type="entry name" value="GNAT_dom"/>
</dbReference>
<dbReference type="PROSITE" id="PS51186">
    <property type="entry name" value="GNAT"/>
    <property type="match status" value="1"/>
</dbReference>
<organism evidence="2 3">
    <name type="scientific">Clostridium chromiireducens</name>
    <dbReference type="NCBI Taxonomy" id="225345"/>
    <lineage>
        <taxon>Bacteria</taxon>
        <taxon>Bacillati</taxon>
        <taxon>Bacillota</taxon>
        <taxon>Clostridia</taxon>
        <taxon>Eubacteriales</taxon>
        <taxon>Clostridiaceae</taxon>
        <taxon>Clostridium</taxon>
    </lineage>
</organism>
<sequence length="312" mass="36066">MIRKMELRDIEEIKEIDRLCFKIDTKRTTEGIRGYMEASNNSSIVYEINDKVVGFNFIHIWGEFGWFGPFGVHPEYQGRGIGRALINETIRILKEEYKVSTIGLNTMPESQYNVGFYMGLDFAPLKLSLGLKKEITSLEVKRYVSLNNINVNEIDISNEKSYLIIEEYLKSLSDYICRNFDLTSELHLIREEAFGTIFTLESDEKIYGIIICYTKAVREVLSENLQIKLAVIDGNVNYKEALDITIDFCTKYAQKNNYKSISIDCNTYNSVICNYLMAEHKFKIEKTQVMMLMGEINPFESEKVLLLTRLAG</sequence>
<evidence type="ECO:0000313" key="3">
    <source>
        <dbReference type="Proteomes" id="UP000265930"/>
    </source>
</evidence>
<dbReference type="SUPFAM" id="SSF55729">
    <property type="entry name" value="Acyl-CoA N-acyltransferases (Nat)"/>
    <property type="match status" value="1"/>
</dbReference>
<feature type="domain" description="N-acetyltransferase" evidence="1">
    <location>
        <begin position="1"/>
        <end position="152"/>
    </location>
</feature>
<proteinExistence type="predicted"/>
<dbReference type="RefSeq" id="WP_119365771.1">
    <property type="nucleotide sequence ID" value="NZ_QXDJ01000001.1"/>
</dbReference>
<dbReference type="Pfam" id="PF00583">
    <property type="entry name" value="Acetyltransf_1"/>
    <property type="match status" value="1"/>
</dbReference>
<dbReference type="Proteomes" id="UP000265930">
    <property type="component" value="Unassembled WGS sequence"/>
</dbReference>
<keyword evidence="2" id="KW-0808">Transferase</keyword>
<comment type="caution">
    <text evidence="2">The sequence shown here is derived from an EMBL/GenBank/DDBJ whole genome shotgun (WGS) entry which is preliminary data.</text>
</comment>
<dbReference type="InterPro" id="IPR016181">
    <property type="entry name" value="Acyl_CoA_acyltransferase"/>
</dbReference>
<dbReference type="Gene3D" id="3.40.630.30">
    <property type="match status" value="1"/>
</dbReference>
<dbReference type="EMBL" id="QXDJ01000001">
    <property type="protein sequence ID" value="RII36523.1"/>
    <property type="molecule type" value="Genomic_DNA"/>
</dbReference>
<dbReference type="AlphaFoldDB" id="A0A399IU02"/>
<reference evidence="2 3" key="1">
    <citation type="submission" date="2018-08" db="EMBL/GenBank/DDBJ databases">
        <title>Genome of Clostridium chromiireducens C1, DSM12136.</title>
        <authorList>
            <person name="Xing M."/>
            <person name="Wei Y."/>
            <person name="Ang E.L."/>
            <person name="Zhao H."/>
            <person name="Zhang Y."/>
        </authorList>
    </citation>
    <scope>NUCLEOTIDE SEQUENCE [LARGE SCALE GENOMIC DNA]</scope>
    <source>
        <strain evidence="2 3">C1</strain>
    </source>
</reference>
<evidence type="ECO:0000313" key="2">
    <source>
        <dbReference type="EMBL" id="RII36523.1"/>
    </source>
</evidence>
<protein>
    <submittedName>
        <fullName evidence="2">N-acetyltransferase</fullName>
    </submittedName>
</protein>